<gene>
    <name evidence="3" type="ORF">SSS_8398</name>
</gene>
<dbReference type="PANTHER" id="PTHR33047:SF8">
    <property type="entry name" value="REGULATOR OF RDNA TRANSCRIPTION PROTEIN 15"/>
    <property type="match status" value="1"/>
</dbReference>
<keyword evidence="5" id="KW-1185">Reference proteome</keyword>
<dbReference type="Proteomes" id="UP000070412">
    <property type="component" value="Unassembled WGS sequence"/>
</dbReference>
<evidence type="ECO:0000313" key="3">
    <source>
        <dbReference type="EMBL" id="KAF7487761.1"/>
    </source>
</evidence>
<evidence type="ECO:0000256" key="1">
    <source>
        <dbReference type="SAM" id="MobiDB-lite"/>
    </source>
</evidence>
<evidence type="ECO:0000313" key="5">
    <source>
        <dbReference type="Proteomes" id="UP000070412"/>
    </source>
</evidence>
<keyword evidence="2" id="KW-1133">Transmembrane helix</keyword>
<proteinExistence type="predicted"/>
<dbReference type="EMBL" id="WVUK01000066">
    <property type="protein sequence ID" value="KAF7487761.1"/>
    <property type="molecule type" value="Genomic_DNA"/>
</dbReference>
<reference evidence="4" key="3">
    <citation type="submission" date="2022-06" db="UniProtKB">
        <authorList>
            <consortium name="EnsemblMetazoa"/>
        </authorList>
    </citation>
    <scope>IDENTIFICATION</scope>
</reference>
<dbReference type="OrthoDB" id="6160502at2759"/>
<reference evidence="3" key="2">
    <citation type="submission" date="2020-01" db="EMBL/GenBank/DDBJ databases">
        <authorList>
            <person name="Korhonen P.K.K."/>
            <person name="Guangxu M.G."/>
            <person name="Wang T.W."/>
            <person name="Stroehlein A.J.S."/>
            <person name="Young N.D."/>
            <person name="Ang C.-S.A."/>
            <person name="Fernando D.W.F."/>
            <person name="Lu H.L."/>
            <person name="Taylor S.T."/>
            <person name="Ehtesham M.E.M."/>
            <person name="Najaraj S.H.N."/>
            <person name="Harsha G.H.G."/>
            <person name="Madugundu A.M."/>
            <person name="Renuse S.R."/>
            <person name="Holt D.H."/>
            <person name="Pandey A.P."/>
            <person name="Papenfuss A.P."/>
            <person name="Gasser R.B.G."/>
            <person name="Fischer K.F."/>
        </authorList>
    </citation>
    <scope>NUCLEOTIDE SEQUENCE</scope>
    <source>
        <strain evidence="3">SSS_KF_BRIS2020</strain>
    </source>
</reference>
<sequence>MMRWYKKKKRKVPLPKSILHPSNSLTSELLLPPDSRILFVFVFPFYRFVTSNASNAFHHHYRFVTLHRILNIFQISIAFFVPDLCFVFVFHLYRLVTFNAVSALHHRYQLVTLLHQIWNLFQILIAFILLPNVNVVSNPGSDPEIVVVVVIKQREDDESHLMISLPDVIGAVVGRNLRDGRRTQSRVQEIIEKFLLKTATGILMIELHHLGGGLPDPDGTLQQAGSRIDTEKAMSHQHRLFYRCAEIYLSRTFEKLLHQTGKSEEKHYRHRTGDKGALYPHKTCGRADIEGSKSDVAMNAWPPQASYPCGSIGRAFAVRIRTENQDQASFCPFTLREVSVLTELALGHLRYLLTDVPPQSNSPPGSVLDQDRAELQTIPKD</sequence>
<feature type="region of interest" description="Disordered" evidence="1">
    <location>
        <begin position="356"/>
        <end position="381"/>
    </location>
</feature>
<feature type="transmembrane region" description="Helical" evidence="2">
    <location>
        <begin position="69"/>
        <end position="93"/>
    </location>
</feature>
<dbReference type="InterPro" id="IPR052997">
    <property type="entry name" value="RRT15-like"/>
</dbReference>
<keyword evidence="2" id="KW-0472">Membrane</keyword>
<name>A0A834R2Z2_SARSC</name>
<organism evidence="3">
    <name type="scientific">Sarcoptes scabiei</name>
    <name type="common">Itch mite</name>
    <name type="synonym">Acarus scabiei</name>
    <dbReference type="NCBI Taxonomy" id="52283"/>
    <lineage>
        <taxon>Eukaryota</taxon>
        <taxon>Metazoa</taxon>
        <taxon>Ecdysozoa</taxon>
        <taxon>Arthropoda</taxon>
        <taxon>Chelicerata</taxon>
        <taxon>Arachnida</taxon>
        <taxon>Acari</taxon>
        <taxon>Acariformes</taxon>
        <taxon>Sarcoptiformes</taxon>
        <taxon>Astigmata</taxon>
        <taxon>Psoroptidia</taxon>
        <taxon>Sarcoptoidea</taxon>
        <taxon>Sarcoptidae</taxon>
        <taxon>Sarcoptinae</taxon>
        <taxon>Sarcoptes</taxon>
    </lineage>
</organism>
<dbReference type="EnsemblMetazoa" id="SSS_8398s_mrna">
    <property type="protein sequence ID" value="KAF7487761.1"/>
    <property type="gene ID" value="SSS_8398"/>
</dbReference>
<protein>
    <submittedName>
        <fullName evidence="3 4">Uncharacterized protein</fullName>
    </submittedName>
</protein>
<evidence type="ECO:0000256" key="2">
    <source>
        <dbReference type="SAM" id="Phobius"/>
    </source>
</evidence>
<feature type="compositionally biased region" description="Basic and acidic residues" evidence="1">
    <location>
        <begin position="369"/>
        <end position="381"/>
    </location>
</feature>
<evidence type="ECO:0000313" key="4">
    <source>
        <dbReference type="EnsemblMetazoa" id="KAF7487761.1"/>
    </source>
</evidence>
<keyword evidence="2" id="KW-0812">Transmembrane</keyword>
<accession>A0A834R2Z2</accession>
<dbReference type="PANTHER" id="PTHR33047">
    <property type="entry name" value="PROTEIN TAR1"/>
    <property type="match status" value="1"/>
</dbReference>
<dbReference type="AlphaFoldDB" id="A0A834R2Z2"/>
<reference evidence="5" key="1">
    <citation type="journal article" date="2020" name="PLoS Negl. Trop. Dis.">
        <title>High-quality nuclear genome for Sarcoptes scabiei-A critical resource for a neglected parasite.</title>
        <authorList>
            <person name="Korhonen P.K."/>
            <person name="Gasser R.B."/>
            <person name="Ma G."/>
            <person name="Wang T."/>
            <person name="Stroehlein A.J."/>
            <person name="Young N.D."/>
            <person name="Ang C.S."/>
            <person name="Fernando D.D."/>
            <person name="Lu H.C."/>
            <person name="Taylor S."/>
            <person name="Reynolds S.L."/>
            <person name="Mofiz E."/>
            <person name="Najaraj S.H."/>
            <person name="Gowda H."/>
            <person name="Madugundu A."/>
            <person name="Renuse S."/>
            <person name="Holt D."/>
            <person name="Pandey A."/>
            <person name="Papenfuss A.T."/>
            <person name="Fischer K."/>
        </authorList>
    </citation>
    <scope>NUCLEOTIDE SEQUENCE [LARGE SCALE GENOMIC DNA]</scope>
</reference>